<dbReference type="PANTHER" id="PTHR19372:SF7">
    <property type="entry name" value="SULFITE OXIDASE, MITOCHONDRIAL"/>
    <property type="match status" value="1"/>
</dbReference>
<sequence>MQSSQKTGAKSYLITKTLDPENQETPIQFIHKDFVTEKLFYRRNHFSYPNFVSSFYWLSIGGLVNFSRTFSLEEIQALPSKTLKSVLECAGNKRGFFKPMVFGEQWQKGAISQGIWKGVSLRTMLRYTGVLEAAKEVVFEGYDFGVRTDSNDLTYFSRSLPIEKALHPDTLIAYEYNGKPLPFKHGFPLRLIVPEWYAMASVKWIKKITVIDHEFKGPFQAVDYVYYPKKDSDEGKLPVTTMKINSTIQQPIDRQILNTGFHTIAGIAWTGRGVITKIEVSVDGGMTWSFANLVQSPEKYAWVRWEYKWEVFEKGEYTILSRAMESEGGKQPKEAVWNRKGYGYNAIDTIKVKVE</sequence>
<keyword evidence="2" id="KW-0500">Molybdenum</keyword>
<name>A0A4R5VVT5_9BACI</name>
<dbReference type="Gene3D" id="2.60.40.650">
    <property type="match status" value="1"/>
</dbReference>
<comment type="cofactor">
    <cofactor evidence="1">
        <name>Mo-molybdopterin</name>
        <dbReference type="ChEBI" id="CHEBI:71302"/>
    </cofactor>
</comment>
<evidence type="ECO:0000313" key="9">
    <source>
        <dbReference type="Proteomes" id="UP000295132"/>
    </source>
</evidence>
<dbReference type="SUPFAM" id="SSF81296">
    <property type="entry name" value="E set domains"/>
    <property type="match status" value="1"/>
</dbReference>
<dbReference type="GO" id="GO:0043546">
    <property type="term" value="F:molybdopterin cofactor binding"/>
    <property type="evidence" value="ECO:0007669"/>
    <property type="project" value="TreeGrafter"/>
</dbReference>
<dbReference type="InterPro" id="IPR014756">
    <property type="entry name" value="Ig_E-set"/>
</dbReference>
<dbReference type="InterPro" id="IPR000572">
    <property type="entry name" value="OxRdtase_Mopterin-bd_dom"/>
</dbReference>
<dbReference type="InterPro" id="IPR005066">
    <property type="entry name" value="MoCF_OxRdtse_dimer"/>
</dbReference>
<dbReference type="InterPro" id="IPR008335">
    <property type="entry name" value="Mopterin_OxRdtase_euk"/>
</dbReference>
<keyword evidence="3" id="KW-0479">Metal-binding</keyword>
<dbReference type="GO" id="GO:0006790">
    <property type="term" value="P:sulfur compound metabolic process"/>
    <property type="evidence" value="ECO:0007669"/>
    <property type="project" value="TreeGrafter"/>
</dbReference>
<dbReference type="GO" id="GO:0030151">
    <property type="term" value="F:molybdenum ion binding"/>
    <property type="evidence" value="ECO:0007669"/>
    <property type="project" value="InterPro"/>
</dbReference>
<dbReference type="Proteomes" id="UP000295132">
    <property type="component" value="Unassembled WGS sequence"/>
</dbReference>
<accession>A0A4R5VVT5</accession>
<dbReference type="EMBL" id="JAVGVR010000001">
    <property type="protein sequence ID" value="MDQ6597294.1"/>
    <property type="molecule type" value="Genomic_DNA"/>
</dbReference>
<dbReference type="InterPro" id="IPR036374">
    <property type="entry name" value="OxRdtase_Mopterin-bd_sf"/>
</dbReference>
<reference evidence="7" key="2">
    <citation type="submission" date="2023-08" db="EMBL/GenBank/DDBJ databases">
        <title>Nitrogen cycling bacteria in agricultural field soils.</title>
        <authorList>
            <person name="Jang J."/>
        </authorList>
    </citation>
    <scope>NUCLEOTIDE SEQUENCE</scope>
    <source>
        <strain evidence="7">PS3-36</strain>
    </source>
</reference>
<evidence type="ECO:0000256" key="3">
    <source>
        <dbReference type="ARBA" id="ARBA00022723"/>
    </source>
</evidence>
<evidence type="ECO:0000313" key="10">
    <source>
        <dbReference type="Proteomes" id="UP001178888"/>
    </source>
</evidence>
<dbReference type="GO" id="GO:0020037">
    <property type="term" value="F:heme binding"/>
    <property type="evidence" value="ECO:0007669"/>
    <property type="project" value="TreeGrafter"/>
</dbReference>
<dbReference type="CDD" id="cd02110">
    <property type="entry name" value="SO_family_Moco_dimer"/>
    <property type="match status" value="1"/>
</dbReference>
<dbReference type="Proteomes" id="UP001178888">
    <property type="component" value="Unassembled WGS sequence"/>
</dbReference>
<dbReference type="PRINTS" id="PR00407">
    <property type="entry name" value="EUMOPTERIN"/>
</dbReference>
<dbReference type="Pfam" id="PF00174">
    <property type="entry name" value="Oxidored_molyb"/>
    <property type="match status" value="1"/>
</dbReference>
<evidence type="ECO:0000259" key="5">
    <source>
        <dbReference type="Pfam" id="PF00174"/>
    </source>
</evidence>
<dbReference type="SUPFAM" id="SSF56524">
    <property type="entry name" value="Oxidoreductase molybdopterin-binding domain"/>
    <property type="match status" value="1"/>
</dbReference>
<dbReference type="RefSeq" id="WP_133333605.1">
    <property type="nucleotide sequence ID" value="NZ_JAVGVR010000001.1"/>
</dbReference>
<dbReference type="Gene3D" id="3.90.420.10">
    <property type="entry name" value="Oxidoreductase, molybdopterin-binding domain"/>
    <property type="match status" value="1"/>
</dbReference>
<dbReference type="GO" id="GO:0008482">
    <property type="term" value="F:sulfite oxidase activity"/>
    <property type="evidence" value="ECO:0007669"/>
    <property type="project" value="TreeGrafter"/>
</dbReference>
<evidence type="ECO:0000256" key="1">
    <source>
        <dbReference type="ARBA" id="ARBA00001924"/>
    </source>
</evidence>
<feature type="domain" description="Oxidoreductase molybdopterin-binding" evidence="5">
    <location>
        <begin position="45"/>
        <end position="218"/>
    </location>
</feature>
<dbReference type="AlphaFoldDB" id="A0A4R5VVT5"/>
<organism evidence="8 9">
    <name type="scientific">Bacillus salipaludis</name>
    <dbReference type="NCBI Taxonomy" id="2547811"/>
    <lineage>
        <taxon>Bacteria</taxon>
        <taxon>Bacillati</taxon>
        <taxon>Bacillota</taxon>
        <taxon>Bacilli</taxon>
        <taxon>Bacillales</taxon>
        <taxon>Bacillaceae</taxon>
        <taxon>Bacillus</taxon>
    </lineage>
</organism>
<evidence type="ECO:0000256" key="2">
    <source>
        <dbReference type="ARBA" id="ARBA00022505"/>
    </source>
</evidence>
<proteinExistence type="predicted"/>
<comment type="caution">
    <text evidence="8">The sequence shown here is derived from an EMBL/GenBank/DDBJ whole genome shotgun (WGS) entry which is preliminary data.</text>
</comment>
<reference evidence="8 9" key="1">
    <citation type="submission" date="2019-03" db="EMBL/GenBank/DDBJ databases">
        <title>Bacillus niacini sp. nov. a Nicotinate-Metabolizing Mesophile Isolated from Soil.</title>
        <authorList>
            <person name="Zhang G."/>
        </authorList>
    </citation>
    <scope>NUCLEOTIDE SEQUENCE [LARGE SCALE GENOMIC DNA]</scope>
    <source>
        <strain evidence="8 9">WN066</strain>
    </source>
</reference>
<keyword evidence="10" id="KW-1185">Reference proteome</keyword>
<dbReference type="PANTHER" id="PTHR19372">
    <property type="entry name" value="SULFITE REDUCTASE"/>
    <property type="match status" value="1"/>
</dbReference>
<evidence type="ECO:0000259" key="6">
    <source>
        <dbReference type="Pfam" id="PF03404"/>
    </source>
</evidence>
<dbReference type="EMBL" id="SMYO01000003">
    <property type="protein sequence ID" value="TDK63265.1"/>
    <property type="molecule type" value="Genomic_DNA"/>
</dbReference>
<gene>
    <name evidence="8" type="ORF">E2K98_07400</name>
    <name evidence="7" type="ORF">RCG21_13160</name>
</gene>
<keyword evidence="4" id="KW-0560">Oxidoreductase</keyword>
<evidence type="ECO:0000313" key="7">
    <source>
        <dbReference type="EMBL" id="MDQ6597294.1"/>
    </source>
</evidence>
<evidence type="ECO:0000256" key="4">
    <source>
        <dbReference type="ARBA" id="ARBA00023002"/>
    </source>
</evidence>
<protein>
    <submittedName>
        <fullName evidence="8">Sulfite oxidase</fullName>
    </submittedName>
</protein>
<feature type="domain" description="Moybdenum cofactor oxidoreductase dimerisation" evidence="6">
    <location>
        <begin position="239"/>
        <end position="353"/>
    </location>
</feature>
<dbReference type="Pfam" id="PF03404">
    <property type="entry name" value="Mo-co_dimer"/>
    <property type="match status" value="1"/>
</dbReference>
<evidence type="ECO:0000313" key="8">
    <source>
        <dbReference type="EMBL" id="TDK63265.1"/>
    </source>
</evidence>